<feature type="compositionally biased region" description="Basic and acidic residues" evidence="1">
    <location>
        <begin position="21"/>
        <end position="30"/>
    </location>
</feature>
<keyword evidence="3" id="KW-1185">Reference proteome</keyword>
<feature type="compositionally biased region" description="Basic residues" evidence="1">
    <location>
        <begin position="1"/>
        <end position="10"/>
    </location>
</feature>
<evidence type="ECO:0000313" key="2">
    <source>
        <dbReference type="EMBL" id="THG02399.1"/>
    </source>
</evidence>
<reference evidence="2 3" key="1">
    <citation type="journal article" date="2018" name="Proc. Natl. Acad. Sci. U.S.A.">
        <title>Draft genome sequence of Camellia sinensis var. sinensis provides insights into the evolution of the tea genome and tea quality.</title>
        <authorList>
            <person name="Wei C."/>
            <person name="Yang H."/>
            <person name="Wang S."/>
            <person name="Zhao J."/>
            <person name="Liu C."/>
            <person name="Gao L."/>
            <person name="Xia E."/>
            <person name="Lu Y."/>
            <person name="Tai Y."/>
            <person name="She G."/>
            <person name="Sun J."/>
            <person name="Cao H."/>
            <person name="Tong W."/>
            <person name="Gao Q."/>
            <person name="Li Y."/>
            <person name="Deng W."/>
            <person name="Jiang X."/>
            <person name="Wang W."/>
            <person name="Chen Q."/>
            <person name="Zhang S."/>
            <person name="Li H."/>
            <person name="Wu J."/>
            <person name="Wang P."/>
            <person name="Li P."/>
            <person name="Shi C."/>
            <person name="Zheng F."/>
            <person name="Jian J."/>
            <person name="Huang B."/>
            <person name="Shan D."/>
            <person name="Shi M."/>
            <person name="Fang C."/>
            <person name="Yue Y."/>
            <person name="Li F."/>
            <person name="Li D."/>
            <person name="Wei S."/>
            <person name="Han B."/>
            <person name="Jiang C."/>
            <person name="Yin Y."/>
            <person name="Xia T."/>
            <person name="Zhang Z."/>
            <person name="Bennetzen J.L."/>
            <person name="Zhao S."/>
            <person name="Wan X."/>
        </authorList>
    </citation>
    <scope>NUCLEOTIDE SEQUENCE [LARGE SCALE GENOMIC DNA]</scope>
    <source>
        <strain evidence="3">cv. Shuchazao</strain>
        <tissue evidence="2">Leaf</tissue>
    </source>
</reference>
<feature type="compositionally biased region" description="Polar residues" evidence="1">
    <location>
        <begin position="11"/>
        <end position="20"/>
    </location>
</feature>
<name>A0A4S4DHX4_CAMSN</name>
<sequence length="145" mass="16581">MGHNKPKRFRNNQSHRGQSSRTRELPRDDVESLPTEPATEEEAMVPKIQLAMILGNAMQKGAQDASFQDSTLVAYWLSLLRFEEQAWRIALRLESRQGLISTSDVGFIPKSANRDMKKMRVANHMVGNELPKDLWQPSQVQDLSY</sequence>
<evidence type="ECO:0000256" key="1">
    <source>
        <dbReference type="SAM" id="MobiDB-lite"/>
    </source>
</evidence>
<gene>
    <name evidence="2" type="ORF">TEA_001224</name>
</gene>
<feature type="region of interest" description="Disordered" evidence="1">
    <location>
        <begin position="1"/>
        <end position="44"/>
    </location>
</feature>
<accession>A0A4S4DHX4</accession>
<dbReference type="AlphaFoldDB" id="A0A4S4DHX4"/>
<evidence type="ECO:0000313" key="3">
    <source>
        <dbReference type="Proteomes" id="UP000306102"/>
    </source>
</evidence>
<dbReference type="EMBL" id="SDRB02011202">
    <property type="protein sequence ID" value="THG02399.1"/>
    <property type="molecule type" value="Genomic_DNA"/>
</dbReference>
<dbReference type="Proteomes" id="UP000306102">
    <property type="component" value="Unassembled WGS sequence"/>
</dbReference>
<organism evidence="2 3">
    <name type="scientific">Camellia sinensis var. sinensis</name>
    <name type="common">China tea</name>
    <dbReference type="NCBI Taxonomy" id="542762"/>
    <lineage>
        <taxon>Eukaryota</taxon>
        <taxon>Viridiplantae</taxon>
        <taxon>Streptophyta</taxon>
        <taxon>Embryophyta</taxon>
        <taxon>Tracheophyta</taxon>
        <taxon>Spermatophyta</taxon>
        <taxon>Magnoliopsida</taxon>
        <taxon>eudicotyledons</taxon>
        <taxon>Gunneridae</taxon>
        <taxon>Pentapetalae</taxon>
        <taxon>asterids</taxon>
        <taxon>Ericales</taxon>
        <taxon>Theaceae</taxon>
        <taxon>Camellia</taxon>
    </lineage>
</organism>
<proteinExistence type="predicted"/>
<protein>
    <submittedName>
        <fullName evidence="2">Uncharacterized protein</fullName>
    </submittedName>
</protein>
<comment type="caution">
    <text evidence="2">The sequence shown here is derived from an EMBL/GenBank/DDBJ whole genome shotgun (WGS) entry which is preliminary data.</text>
</comment>